<dbReference type="GO" id="GO:0070006">
    <property type="term" value="F:metalloaminopeptidase activity"/>
    <property type="evidence" value="ECO:0007669"/>
    <property type="project" value="InterPro"/>
</dbReference>
<dbReference type="InterPro" id="IPR036005">
    <property type="entry name" value="Creatinase/aminopeptidase-like"/>
</dbReference>
<dbReference type="InterPro" id="IPR001714">
    <property type="entry name" value="Pept_M24_MAP"/>
</dbReference>
<dbReference type="GO" id="GO:0005829">
    <property type="term" value="C:cytosol"/>
    <property type="evidence" value="ECO:0007669"/>
    <property type="project" value="TreeGrafter"/>
</dbReference>
<evidence type="ECO:0000256" key="4">
    <source>
        <dbReference type="ARBA" id="ARBA00012574"/>
    </source>
</evidence>
<dbReference type="PRINTS" id="PR00599">
    <property type="entry name" value="MAPEPTIDASE"/>
</dbReference>
<feature type="domain" description="Aminopeptidase P N-terminal" evidence="8">
    <location>
        <begin position="1"/>
        <end position="137"/>
    </location>
</feature>
<evidence type="ECO:0000313" key="10">
    <source>
        <dbReference type="Proteomes" id="UP000440004"/>
    </source>
</evidence>
<dbReference type="InterPro" id="IPR000994">
    <property type="entry name" value="Pept_M24"/>
</dbReference>
<dbReference type="PANTHER" id="PTHR43226">
    <property type="entry name" value="XAA-PRO AMINOPEPTIDASE 3"/>
    <property type="match status" value="1"/>
</dbReference>
<gene>
    <name evidence="9" type="ORF">GC105_06310</name>
</gene>
<dbReference type="Proteomes" id="UP000440004">
    <property type="component" value="Unassembled WGS sequence"/>
</dbReference>
<reference evidence="9 10" key="1">
    <citation type="submission" date="2019-10" db="EMBL/GenBank/DDBJ databases">
        <title>Alkalibaculum tamaniensis sp.nov., a new alkaliphilic acetogen, isolated on methoxylated aromatics from a mud volcano.</title>
        <authorList>
            <person name="Khomyakova M.A."/>
            <person name="Merkel A.Y."/>
            <person name="Bonch-Osmolovskaya E.A."/>
            <person name="Slobodkin A.I."/>
        </authorList>
    </citation>
    <scope>NUCLEOTIDE SEQUENCE [LARGE SCALE GENOMIC DNA]</scope>
    <source>
        <strain evidence="9 10">M08DMB</strain>
    </source>
</reference>
<keyword evidence="6" id="KW-0378">Hydrolase</keyword>
<dbReference type="SUPFAM" id="SSF55920">
    <property type="entry name" value="Creatinase/aminopeptidase"/>
    <property type="match status" value="1"/>
</dbReference>
<organism evidence="9 10">
    <name type="scientific">Alkalibaculum sporogenes</name>
    <dbReference type="NCBI Taxonomy" id="2655001"/>
    <lineage>
        <taxon>Bacteria</taxon>
        <taxon>Bacillati</taxon>
        <taxon>Bacillota</taxon>
        <taxon>Clostridia</taxon>
        <taxon>Eubacteriales</taxon>
        <taxon>Eubacteriaceae</taxon>
        <taxon>Alkalibaculum</taxon>
    </lineage>
</organism>
<evidence type="ECO:0000256" key="5">
    <source>
        <dbReference type="ARBA" id="ARBA00022723"/>
    </source>
</evidence>
<evidence type="ECO:0000256" key="1">
    <source>
        <dbReference type="ARBA" id="ARBA00001424"/>
    </source>
</evidence>
<keyword evidence="10" id="KW-1185">Reference proteome</keyword>
<dbReference type="SMART" id="SM01011">
    <property type="entry name" value="AMP_N"/>
    <property type="match status" value="1"/>
</dbReference>
<dbReference type="InterPro" id="IPR007865">
    <property type="entry name" value="Aminopep_P_N"/>
</dbReference>
<dbReference type="RefSeq" id="WP_152802852.1">
    <property type="nucleotide sequence ID" value="NZ_WHNX01000007.1"/>
</dbReference>
<dbReference type="InterPro" id="IPR052433">
    <property type="entry name" value="X-Pro_dipept-like"/>
</dbReference>
<dbReference type="EC" id="3.4.11.9" evidence="4"/>
<proteinExistence type="inferred from homology"/>
<dbReference type="Pfam" id="PF05195">
    <property type="entry name" value="AMP_N"/>
    <property type="match status" value="1"/>
</dbReference>
<sequence length="417" mass="47393">MNKMFFIKNRASIYSMLKNNSIIILFSGKAPHKSNDAYYNFEVNKNFYYLTGIQKENITFMAINFEGKVEEFLFVEKPDPILAKWVGESISVDEATEISGIEMILYQNDFKSKLVRCLSSSNKPITYVYFDLSKYAWDDPDTMPIAFSREIINKYPQLDIADISKEFVKLRSIKSTEEVARIIKAINITNEGIENLMKNSKPGMRECELEAYFDFTLKSKGVQHAFQTIAASGINGTILHYIDNKRVLKEHDLILFDLGASVDNYCSDISRTFPVNGKFTNRQKEVYNVVLSCMKEVINHMQPGASMTAINKLARNLLAQGCISIGLIKSLEEIDNYYYHSIGHSLGLDTHDIGDRDVILQPGMVYTCEPGLYIQEESIGIRIEDDILITEEGNINLSNHIIKEVDAIESFMSSISN</sequence>
<dbReference type="AlphaFoldDB" id="A0A6A7K852"/>
<dbReference type="SUPFAM" id="SSF53092">
    <property type="entry name" value="Creatinase/prolidase N-terminal domain"/>
    <property type="match status" value="1"/>
</dbReference>
<comment type="caution">
    <text evidence="9">The sequence shown here is derived from an EMBL/GenBank/DDBJ whole genome shotgun (WGS) entry which is preliminary data.</text>
</comment>
<dbReference type="GO" id="GO:0006508">
    <property type="term" value="P:proteolysis"/>
    <property type="evidence" value="ECO:0007669"/>
    <property type="project" value="TreeGrafter"/>
</dbReference>
<comment type="catalytic activity">
    <reaction evidence="1">
        <text>Release of any N-terminal amino acid, including proline, that is linked to proline, even from a dipeptide or tripeptide.</text>
        <dbReference type="EC" id="3.4.11.9"/>
    </reaction>
</comment>
<dbReference type="InterPro" id="IPR029149">
    <property type="entry name" value="Creatin/AminoP/Spt16_N"/>
</dbReference>
<accession>A0A6A7K852</accession>
<evidence type="ECO:0000256" key="3">
    <source>
        <dbReference type="ARBA" id="ARBA00008766"/>
    </source>
</evidence>
<protein>
    <recommendedName>
        <fullName evidence="4">Xaa-Pro aminopeptidase</fullName>
        <ecNumber evidence="4">3.4.11.9</ecNumber>
    </recommendedName>
</protein>
<evidence type="ECO:0000256" key="7">
    <source>
        <dbReference type="ARBA" id="ARBA00023211"/>
    </source>
</evidence>
<keyword evidence="7" id="KW-0464">Manganese</keyword>
<dbReference type="Pfam" id="PF00557">
    <property type="entry name" value="Peptidase_M24"/>
    <property type="match status" value="1"/>
</dbReference>
<comment type="similarity">
    <text evidence="3">Belongs to the peptidase M24B family.</text>
</comment>
<dbReference type="CDD" id="cd01087">
    <property type="entry name" value="Prolidase"/>
    <property type="match status" value="1"/>
</dbReference>
<comment type="cofactor">
    <cofactor evidence="2">
        <name>Mn(2+)</name>
        <dbReference type="ChEBI" id="CHEBI:29035"/>
    </cofactor>
</comment>
<keyword evidence="5" id="KW-0479">Metal-binding</keyword>
<evidence type="ECO:0000259" key="8">
    <source>
        <dbReference type="SMART" id="SM01011"/>
    </source>
</evidence>
<dbReference type="EMBL" id="WHNX01000007">
    <property type="protein sequence ID" value="MPW25397.1"/>
    <property type="molecule type" value="Genomic_DNA"/>
</dbReference>
<dbReference type="Gene3D" id="3.40.350.10">
    <property type="entry name" value="Creatinase/prolidase N-terminal domain"/>
    <property type="match status" value="1"/>
</dbReference>
<evidence type="ECO:0000256" key="2">
    <source>
        <dbReference type="ARBA" id="ARBA00001936"/>
    </source>
</evidence>
<dbReference type="Gene3D" id="3.90.230.10">
    <property type="entry name" value="Creatinase/methionine aminopeptidase superfamily"/>
    <property type="match status" value="1"/>
</dbReference>
<dbReference type="PANTHER" id="PTHR43226:SF4">
    <property type="entry name" value="XAA-PRO AMINOPEPTIDASE 3"/>
    <property type="match status" value="1"/>
</dbReference>
<dbReference type="GO" id="GO:0030145">
    <property type="term" value="F:manganese ion binding"/>
    <property type="evidence" value="ECO:0007669"/>
    <property type="project" value="InterPro"/>
</dbReference>
<name>A0A6A7K852_9FIRM</name>
<evidence type="ECO:0000256" key="6">
    <source>
        <dbReference type="ARBA" id="ARBA00022801"/>
    </source>
</evidence>
<evidence type="ECO:0000313" key="9">
    <source>
        <dbReference type="EMBL" id="MPW25397.1"/>
    </source>
</evidence>